<protein>
    <submittedName>
        <fullName evidence="1">Uncharacterized protein</fullName>
    </submittedName>
</protein>
<reference evidence="1" key="1">
    <citation type="journal article" date="2020" name="Stud. Mycol.">
        <title>101 Dothideomycetes genomes: a test case for predicting lifestyles and emergence of pathogens.</title>
        <authorList>
            <person name="Haridas S."/>
            <person name="Albert R."/>
            <person name="Binder M."/>
            <person name="Bloem J."/>
            <person name="Labutti K."/>
            <person name="Salamov A."/>
            <person name="Andreopoulos B."/>
            <person name="Baker S."/>
            <person name="Barry K."/>
            <person name="Bills G."/>
            <person name="Bluhm B."/>
            <person name="Cannon C."/>
            <person name="Castanera R."/>
            <person name="Culley D."/>
            <person name="Daum C."/>
            <person name="Ezra D."/>
            <person name="Gonzalez J."/>
            <person name="Henrissat B."/>
            <person name="Kuo A."/>
            <person name="Liang C."/>
            <person name="Lipzen A."/>
            <person name="Lutzoni F."/>
            <person name="Magnuson J."/>
            <person name="Mondo S."/>
            <person name="Nolan M."/>
            <person name="Ohm R."/>
            <person name="Pangilinan J."/>
            <person name="Park H.-J."/>
            <person name="Ramirez L."/>
            <person name="Alfaro M."/>
            <person name="Sun H."/>
            <person name="Tritt A."/>
            <person name="Yoshinaga Y."/>
            <person name="Zwiers L.-H."/>
            <person name="Turgeon B."/>
            <person name="Goodwin S."/>
            <person name="Spatafora J."/>
            <person name="Crous P."/>
            <person name="Grigoriev I."/>
        </authorList>
    </citation>
    <scope>NUCLEOTIDE SEQUENCE</scope>
    <source>
        <strain evidence="1">CBS 113818</strain>
    </source>
</reference>
<sequence length="85" mass="9094">MSRKLSDDHTCICGITTSFLLTTWFTKTGVMSIAQGHSQDSAIDNCALLAQCADWLQSHCRLLLSACADMSGATLARSVFIPIAA</sequence>
<evidence type="ECO:0000313" key="2">
    <source>
        <dbReference type="Proteomes" id="UP000799424"/>
    </source>
</evidence>
<keyword evidence="2" id="KW-1185">Reference proteome</keyword>
<dbReference type="Proteomes" id="UP000799424">
    <property type="component" value="Unassembled WGS sequence"/>
</dbReference>
<evidence type="ECO:0000313" key="1">
    <source>
        <dbReference type="EMBL" id="KAF2832609.1"/>
    </source>
</evidence>
<gene>
    <name evidence="1" type="ORF">CC86DRAFT_366357</name>
</gene>
<dbReference type="AlphaFoldDB" id="A0A6A7AIW3"/>
<organism evidence="1 2">
    <name type="scientific">Ophiobolus disseminans</name>
    <dbReference type="NCBI Taxonomy" id="1469910"/>
    <lineage>
        <taxon>Eukaryota</taxon>
        <taxon>Fungi</taxon>
        <taxon>Dikarya</taxon>
        <taxon>Ascomycota</taxon>
        <taxon>Pezizomycotina</taxon>
        <taxon>Dothideomycetes</taxon>
        <taxon>Pleosporomycetidae</taxon>
        <taxon>Pleosporales</taxon>
        <taxon>Pleosporineae</taxon>
        <taxon>Phaeosphaeriaceae</taxon>
        <taxon>Ophiobolus</taxon>
    </lineage>
</organism>
<accession>A0A6A7AIW3</accession>
<proteinExistence type="predicted"/>
<name>A0A6A7AIW3_9PLEO</name>
<dbReference type="EMBL" id="MU006217">
    <property type="protein sequence ID" value="KAF2832609.1"/>
    <property type="molecule type" value="Genomic_DNA"/>
</dbReference>